<dbReference type="GO" id="GO:0016787">
    <property type="term" value="F:hydrolase activity"/>
    <property type="evidence" value="ECO:0007669"/>
    <property type="project" value="UniProtKB-KW"/>
</dbReference>
<comment type="cofactor">
    <cofactor evidence="1">
        <name>Mg(2+)</name>
        <dbReference type="ChEBI" id="CHEBI:18420"/>
    </cofactor>
</comment>
<evidence type="ECO:0000256" key="4">
    <source>
        <dbReference type="ARBA" id="ARBA00022842"/>
    </source>
</evidence>
<dbReference type="SFLD" id="SFLDG01135">
    <property type="entry name" value="C1.5.6:_HAD__Beta-PGM__Phospha"/>
    <property type="match status" value="1"/>
</dbReference>
<evidence type="ECO:0000256" key="2">
    <source>
        <dbReference type="ARBA" id="ARBA00006171"/>
    </source>
</evidence>
<dbReference type="InterPro" id="IPR023214">
    <property type="entry name" value="HAD_sf"/>
</dbReference>
<dbReference type="PANTHER" id="PTHR46193">
    <property type="entry name" value="6-PHOSPHOGLUCONATE PHOSPHATASE"/>
    <property type="match status" value="1"/>
</dbReference>
<dbReference type="InterPro" id="IPR036412">
    <property type="entry name" value="HAD-like_sf"/>
</dbReference>
<gene>
    <name evidence="6" type="ordered locus">cce_5031</name>
</gene>
<dbReference type="InterPro" id="IPR051600">
    <property type="entry name" value="Beta-PGM-like"/>
</dbReference>
<keyword evidence="7" id="KW-1185">Reference proteome</keyword>
<evidence type="ECO:0000256" key="1">
    <source>
        <dbReference type="ARBA" id="ARBA00001946"/>
    </source>
</evidence>
<dbReference type="Gene3D" id="1.10.150.240">
    <property type="entry name" value="Putative phosphatase, domain 2"/>
    <property type="match status" value="1"/>
</dbReference>
<dbReference type="KEGG" id="cyt:cce_5031"/>
<dbReference type="OrthoDB" id="9797743at2"/>
<dbReference type="InterPro" id="IPR006439">
    <property type="entry name" value="HAD-SF_hydro_IA"/>
</dbReference>
<dbReference type="InterPro" id="IPR023198">
    <property type="entry name" value="PGP-like_dom2"/>
</dbReference>
<dbReference type="InterPro" id="IPR041492">
    <property type="entry name" value="HAD_2"/>
</dbReference>
<reference evidence="6 7" key="1">
    <citation type="journal article" date="2008" name="Proc. Natl. Acad. Sci. U.S.A.">
        <title>The genome of Cyanothece 51142, a unicellular diazotrophic cyanobacterium important in the marine nitrogen cycle.</title>
        <authorList>
            <person name="Welsh E.A."/>
            <person name="Liberton M."/>
            <person name="Stoeckel J."/>
            <person name="Loh T."/>
            <person name="Elvitigala T."/>
            <person name="Wang C."/>
            <person name="Wollam A."/>
            <person name="Fulton R.S."/>
            <person name="Clifton S.W."/>
            <person name="Jacobs J.M."/>
            <person name="Aurora R."/>
            <person name="Ghosh B.K."/>
            <person name="Sherman L.A."/>
            <person name="Smith R.D."/>
            <person name="Wilson R.K."/>
            <person name="Pakrasi H.B."/>
        </authorList>
    </citation>
    <scope>NUCLEOTIDE SEQUENCE [LARGE SCALE GENOMIC DNA]</scope>
    <source>
        <strain evidence="7">ATCC 51142 / BH68</strain>
    </source>
</reference>
<dbReference type="Gene3D" id="3.40.50.1000">
    <property type="entry name" value="HAD superfamily/HAD-like"/>
    <property type="match status" value="1"/>
</dbReference>
<evidence type="ECO:0000313" key="6">
    <source>
        <dbReference type="EMBL" id="ACB54377.1"/>
    </source>
</evidence>
<organism evidence="6 7">
    <name type="scientific">Crocosphaera subtropica (strain ATCC 51142 / BH68)</name>
    <name type="common">Cyanothece sp. (strain ATCC 51142)</name>
    <dbReference type="NCBI Taxonomy" id="43989"/>
    <lineage>
        <taxon>Bacteria</taxon>
        <taxon>Bacillati</taxon>
        <taxon>Cyanobacteriota</taxon>
        <taxon>Cyanophyceae</taxon>
        <taxon>Oscillatoriophycideae</taxon>
        <taxon>Chroococcales</taxon>
        <taxon>Aphanothecaceae</taxon>
        <taxon>Crocosphaera</taxon>
        <taxon>Crocosphaera subtropica</taxon>
    </lineage>
</organism>
<dbReference type="HOGENOM" id="CLU_045011_13_4_3"/>
<comment type="similarity">
    <text evidence="2">Belongs to the HAD-like hydrolase superfamily. CbbY/CbbZ/Gph/YieH family.</text>
</comment>
<keyword evidence="5" id="KW-0119">Carbohydrate metabolism</keyword>
<dbReference type="STRING" id="43989.cce_5031"/>
<dbReference type="Proteomes" id="UP000001203">
    <property type="component" value="Chromosome linear"/>
</dbReference>
<keyword evidence="3" id="KW-0479">Metal-binding</keyword>
<dbReference type="RefSeq" id="WP_009546210.1">
    <property type="nucleotide sequence ID" value="NC_010547.1"/>
</dbReference>
<evidence type="ECO:0000256" key="3">
    <source>
        <dbReference type="ARBA" id="ARBA00022723"/>
    </source>
</evidence>
<dbReference type="SUPFAM" id="SSF56784">
    <property type="entry name" value="HAD-like"/>
    <property type="match status" value="1"/>
</dbReference>
<dbReference type="eggNOG" id="COG0637">
    <property type="taxonomic scope" value="Bacteria"/>
</dbReference>
<evidence type="ECO:0000256" key="5">
    <source>
        <dbReference type="ARBA" id="ARBA00023277"/>
    </source>
</evidence>
<dbReference type="PANTHER" id="PTHR46193:SF18">
    <property type="entry name" value="HEXITOL PHOSPHATASE B"/>
    <property type="match status" value="1"/>
</dbReference>
<proteinExistence type="inferred from homology"/>
<dbReference type="SFLD" id="SFLDS00003">
    <property type="entry name" value="Haloacid_Dehalogenase"/>
    <property type="match status" value="1"/>
</dbReference>
<keyword evidence="4" id="KW-0460">Magnesium</keyword>
<sequence>MLQALIFDLDGTLTHTDSLHFSIWQSYLKEYGLDIDLRFYQEHISGRHNPDFLKQLFQELTLEEIQQISDNKEARFRQLAQDQLKPLSGLEKLLEWLISKELLSAIVTNAPRQNAEFMLNALKLNQFWNTVVISEELPMAKPHPFPYQEALRRLNIAPNSAIVFEDSPSGIRSAVAADIFTVGITTTHNEDVLLSNGASLVISNFNDPQLKTIGVLT</sequence>
<keyword evidence="6" id="KW-0378">Hydrolase</keyword>
<dbReference type="Pfam" id="PF13419">
    <property type="entry name" value="HAD_2"/>
    <property type="match status" value="1"/>
</dbReference>
<evidence type="ECO:0000313" key="7">
    <source>
        <dbReference type="Proteomes" id="UP000001203"/>
    </source>
</evidence>
<dbReference type="GO" id="GO:0046872">
    <property type="term" value="F:metal ion binding"/>
    <property type="evidence" value="ECO:0007669"/>
    <property type="project" value="UniProtKB-KW"/>
</dbReference>
<dbReference type="AlphaFoldDB" id="B1X2L6"/>
<name>B1X2L6_CROS5</name>
<protein>
    <submittedName>
        <fullName evidence="6">HAD-superfamily hydrolase, subfamily IA, variant 3</fullName>
    </submittedName>
</protein>
<dbReference type="SFLD" id="SFLDG01129">
    <property type="entry name" value="C1.5:_HAD__Beta-PGM__Phosphata"/>
    <property type="match status" value="1"/>
</dbReference>
<dbReference type="EMBL" id="CP000807">
    <property type="protein sequence ID" value="ACB54377.1"/>
    <property type="molecule type" value="Genomic_DNA"/>
</dbReference>
<dbReference type="CDD" id="cd07505">
    <property type="entry name" value="HAD_BPGM-like"/>
    <property type="match status" value="1"/>
</dbReference>
<accession>B1X2L6</accession>
<dbReference type="NCBIfam" id="TIGR01509">
    <property type="entry name" value="HAD-SF-IA-v3"/>
    <property type="match status" value="1"/>
</dbReference>